<dbReference type="RefSeq" id="WP_110435344.1">
    <property type="nucleotide sequence ID" value="NZ_DBEZDI010000011.1"/>
</dbReference>
<dbReference type="GeneID" id="98661100"/>
<dbReference type="Pfam" id="PF01047">
    <property type="entry name" value="MarR"/>
    <property type="match status" value="1"/>
</dbReference>
<dbReference type="Proteomes" id="UP001298753">
    <property type="component" value="Unassembled WGS sequence"/>
</dbReference>
<dbReference type="InterPro" id="IPR000835">
    <property type="entry name" value="HTH_MarR-typ"/>
</dbReference>
<dbReference type="PRINTS" id="PR00598">
    <property type="entry name" value="HTHMARR"/>
</dbReference>
<dbReference type="AlphaFoldDB" id="A0AAW4W0M7"/>
<feature type="domain" description="HTH marR-type" evidence="4">
    <location>
        <begin position="1"/>
        <end position="139"/>
    </location>
</feature>
<keyword evidence="3" id="KW-0804">Transcription</keyword>
<protein>
    <submittedName>
        <fullName evidence="5">MarR family transcriptional regulator</fullName>
    </submittedName>
</protein>
<evidence type="ECO:0000259" key="4">
    <source>
        <dbReference type="PROSITE" id="PS50995"/>
    </source>
</evidence>
<dbReference type="GO" id="GO:0003677">
    <property type="term" value="F:DNA binding"/>
    <property type="evidence" value="ECO:0007669"/>
    <property type="project" value="UniProtKB-KW"/>
</dbReference>
<dbReference type="Gene3D" id="1.10.10.10">
    <property type="entry name" value="Winged helix-like DNA-binding domain superfamily/Winged helix DNA-binding domain"/>
    <property type="match status" value="1"/>
</dbReference>
<dbReference type="SMART" id="SM00347">
    <property type="entry name" value="HTH_MARR"/>
    <property type="match status" value="1"/>
</dbReference>
<dbReference type="EMBL" id="JAJEPX010000055">
    <property type="protein sequence ID" value="MCC2177784.1"/>
    <property type="molecule type" value="Genomic_DNA"/>
</dbReference>
<name>A0AAW4W0M7_9FIRM</name>
<accession>A0AAW4W0M7</accession>
<dbReference type="InterPro" id="IPR036390">
    <property type="entry name" value="WH_DNA-bd_sf"/>
</dbReference>
<dbReference type="PANTHER" id="PTHR42756">
    <property type="entry name" value="TRANSCRIPTIONAL REGULATOR, MARR"/>
    <property type="match status" value="1"/>
</dbReference>
<reference evidence="5 6" key="1">
    <citation type="submission" date="2021-10" db="EMBL/GenBank/DDBJ databases">
        <title>Anaerobic single-cell dispensing facilitates the cultivation of human gut bacteria.</title>
        <authorList>
            <person name="Afrizal A."/>
        </authorList>
    </citation>
    <scope>NUCLEOTIDE SEQUENCE [LARGE SCALE GENOMIC DNA]</scope>
    <source>
        <strain evidence="5 6">CLA-AA-H270</strain>
    </source>
</reference>
<gene>
    <name evidence="5" type="ORF">LKD22_11735</name>
</gene>
<keyword evidence="1" id="KW-0805">Transcription regulation</keyword>
<evidence type="ECO:0000256" key="1">
    <source>
        <dbReference type="ARBA" id="ARBA00023015"/>
    </source>
</evidence>
<proteinExistence type="predicted"/>
<evidence type="ECO:0000256" key="3">
    <source>
        <dbReference type="ARBA" id="ARBA00023163"/>
    </source>
</evidence>
<evidence type="ECO:0000313" key="5">
    <source>
        <dbReference type="EMBL" id="MCC2177784.1"/>
    </source>
</evidence>
<sequence length="154" mass="17171">MEDAEQLNSFLVDVFGRINKIEERAMAGGLGSAVSITEIHIIEKIGDREPVRMSEVARSIGVTLATLTVACDKLVAKGLVRRVRSQEDRRVVNIMLTDKGRAAYEYHKDFHERMIASLVDTLSPEQTALLAQSLEKLQDFFRHEEAAVEGETNG</sequence>
<keyword evidence="2" id="KW-0238">DNA-binding</keyword>
<evidence type="ECO:0000313" key="6">
    <source>
        <dbReference type="Proteomes" id="UP001298753"/>
    </source>
</evidence>
<evidence type="ECO:0000256" key="2">
    <source>
        <dbReference type="ARBA" id="ARBA00023125"/>
    </source>
</evidence>
<dbReference type="InterPro" id="IPR036388">
    <property type="entry name" value="WH-like_DNA-bd_sf"/>
</dbReference>
<keyword evidence="6" id="KW-1185">Reference proteome</keyword>
<organism evidence="5 6">
    <name type="scientific">Agathobaculum butyriciproducens</name>
    <dbReference type="NCBI Taxonomy" id="1628085"/>
    <lineage>
        <taxon>Bacteria</taxon>
        <taxon>Bacillati</taxon>
        <taxon>Bacillota</taxon>
        <taxon>Clostridia</taxon>
        <taxon>Eubacteriales</taxon>
        <taxon>Butyricicoccaceae</taxon>
        <taxon>Agathobaculum</taxon>
    </lineage>
</organism>
<dbReference type="PANTHER" id="PTHR42756:SF1">
    <property type="entry name" value="TRANSCRIPTIONAL REPRESSOR OF EMRAB OPERON"/>
    <property type="match status" value="1"/>
</dbReference>
<comment type="caution">
    <text evidence="5">The sequence shown here is derived from an EMBL/GenBank/DDBJ whole genome shotgun (WGS) entry which is preliminary data.</text>
</comment>
<dbReference type="GO" id="GO:0003700">
    <property type="term" value="F:DNA-binding transcription factor activity"/>
    <property type="evidence" value="ECO:0007669"/>
    <property type="project" value="InterPro"/>
</dbReference>
<dbReference type="PROSITE" id="PS50995">
    <property type="entry name" value="HTH_MARR_2"/>
    <property type="match status" value="1"/>
</dbReference>
<dbReference type="SUPFAM" id="SSF46785">
    <property type="entry name" value="Winged helix' DNA-binding domain"/>
    <property type="match status" value="1"/>
</dbReference>